<evidence type="ECO:0000313" key="3">
    <source>
        <dbReference type="EMBL" id="MFD0903013.1"/>
    </source>
</evidence>
<gene>
    <name evidence="3" type="ORF">ACFQ11_21645</name>
</gene>
<dbReference type="InterPro" id="IPR012349">
    <property type="entry name" value="Split_barrel_FMN-bd"/>
</dbReference>
<keyword evidence="4" id="KW-1185">Reference proteome</keyword>
<comment type="catalytic activity">
    <reaction evidence="2">
        <text>oxidized coenzyme F420-(gamma-L-Glu)(n) + a quinol + H(+) = reduced coenzyme F420-(gamma-L-Glu)(n) + a quinone</text>
        <dbReference type="Rhea" id="RHEA:39663"/>
        <dbReference type="Rhea" id="RHEA-COMP:12939"/>
        <dbReference type="Rhea" id="RHEA-COMP:14378"/>
        <dbReference type="ChEBI" id="CHEBI:15378"/>
        <dbReference type="ChEBI" id="CHEBI:24646"/>
        <dbReference type="ChEBI" id="CHEBI:132124"/>
        <dbReference type="ChEBI" id="CHEBI:133980"/>
        <dbReference type="ChEBI" id="CHEBI:139511"/>
    </reaction>
</comment>
<dbReference type="NCBIfam" id="TIGR00026">
    <property type="entry name" value="hi_GC_TIGR00026"/>
    <property type="match status" value="1"/>
</dbReference>
<dbReference type="Proteomes" id="UP001596972">
    <property type="component" value="Unassembled WGS sequence"/>
</dbReference>
<reference evidence="4" key="1">
    <citation type="journal article" date="2019" name="Int. J. Syst. Evol. Microbiol.">
        <title>The Global Catalogue of Microorganisms (GCM) 10K type strain sequencing project: providing services to taxonomists for standard genome sequencing and annotation.</title>
        <authorList>
            <consortium name="The Broad Institute Genomics Platform"/>
            <consortium name="The Broad Institute Genome Sequencing Center for Infectious Disease"/>
            <person name="Wu L."/>
            <person name="Ma J."/>
        </authorList>
    </citation>
    <scope>NUCLEOTIDE SEQUENCE [LARGE SCALE GENOMIC DNA]</scope>
    <source>
        <strain evidence="4">JCM 31202</strain>
    </source>
</reference>
<dbReference type="RefSeq" id="WP_378301375.1">
    <property type="nucleotide sequence ID" value="NZ_JBHTJA010000046.1"/>
</dbReference>
<comment type="caution">
    <text evidence="3">The sequence shown here is derived from an EMBL/GenBank/DDBJ whole genome shotgun (WGS) entry which is preliminary data.</text>
</comment>
<evidence type="ECO:0000256" key="1">
    <source>
        <dbReference type="ARBA" id="ARBA00008710"/>
    </source>
</evidence>
<dbReference type="PANTHER" id="PTHR39428:SF3">
    <property type="entry name" value="DEAZAFLAVIN-DEPENDENT NITROREDUCTASE"/>
    <property type="match status" value="1"/>
</dbReference>
<organism evidence="3 4">
    <name type="scientific">Actinomadura sediminis</name>
    <dbReference type="NCBI Taxonomy" id="1038904"/>
    <lineage>
        <taxon>Bacteria</taxon>
        <taxon>Bacillati</taxon>
        <taxon>Actinomycetota</taxon>
        <taxon>Actinomycetes</taxon>
        <taxon>Streptosporangiales</taxon>
        <taxon>Thermomonosporaceae</taxon>
        <taxon>Actinomadura</taxon>
    </lineage>
</organism>
<name>A0ABW3EVR1_9ACTN</name>
<evidence type="ECO:0000313" key="4">
    <source>
        <dbReference type="Proteomes" id="UP001596972"/>
    </source>
</evidence>
<sequence length="161" mass="18103">MEIVRTPAPPSGVRRLLWRLPIHFYRWRLGALMPRRIMLLTHIGRTSGRTRRAVIEVVERGPDGYVAASGFGPRADWYRNVLKTPDVTVQVGRRVVPVTAVPLTREEGAELMARYGPRHPRTARRLCSIMGYAVDGGVDDFRAVGERTPFVRFVPREGGSG</sequence>
<proteinExistence type="inferred from homology"/>
<accession>A0ABW3EVR1</accession>
<dbReference type="PANTHER" id="PTHR39428">
    <property type="entry name" value="F420H(2)-DEPENDENT QUINONE REDUCTASE RV1261C"/>
    <property type="match status" value="1"/>
</dbReference>
<dbReference type="Gene3D" id="2.30.110.10">
    <property type="entry name" value="Electron Transport, Fmn-binding Protein, Chain A"/>
    <property type="match status" value="1"/>
</dbReference>
<protein>
    <submittedName>
        <fullName evidence="3">Nitroreductase family deazaflavin-dependent oxidoreductase</fullName>
    </submittedName>
</protein>
<dbReference type="Pfam" id="PF04075">
    <property type="entry name" value="F420H2_quin_red"/>
    <property type="match status" value="1"/>
</dbReference>
<evidence type="ECO:0000256" key="2">
    <source>
        <dbReference type="ARBA" id="ARBA00049106"/>
    </source>
</evidence>
<dbReference type="EMBL" id="JBHTJA010000046">
    <property type="protein sequence ID" value="MFD0903013.1"/>
    <property type="molecule type" value="Genomic_DNA"/>
</dbReference>
<dbReference type="InterPro" id="IPR004378">
    <property type="entry name" value="F420H2_quin_Rdtase"/>
</dbReference>
<comment type="similarity">
    <text evidence="1">Belongs to the F420H(2)-dependent quinone reductase family.</text>
</comment>